<dbReference type="EMBL" id="DF836449">
    <property type="protein sequence ID" value="GAN07407.1"/>
    <property type="molecule type" value="Genomic_DNA"/>
</dbReference>
<evidence type="ECO:0000313" key="3">
    <source>
        <dbReference type="Proteomes" id="UP000053815"/>
    </source>
</evidence>
<gene>
    <name evidence="2" type="ORF">MAM1_0160c06904</name>
</gene>
<protein>
    <recommendedName>
        <fullName evidence="1">F-box domain-containing protein</fullName>
    </recommendedName>
</protein>
<accession>A0A0C9MVA0</accession>
<dbReference type="AlphaFoldDB" id="A0A0C9MVA0"/>
<dbReference type="OrthoDB" id="2285227at2759"/>
<proteinExistence type="predicted"/>
<sequence>MIPSSSLFPIFPFSSIINMSMTAATILNSLPIEIIELISINTSTQDLLEVILVSKAWYHFFYNFIYRSLAIDSYDKQQRILSAFYTGKLPGYYVKALTLQNIDLSEYDTSHLAKLFPEVDTLVLDWNIWTSSFHSNAHFDSEAPISYIHPPQGLPPSIDQLFSYYGAHSLRHLSINAKHQDSTDIWSILALCPRLKTLKLLNLNHEHIITLGYLETIHQLCPHLVDLTIKCTRSDPNPALLPQFNEHQGRIVLTPSVLESFSLASRSGSAKWPYWLPYFSAKYPHLQHIQFKHCGLGKDGGGNQAIPDQVFTLFTHGCRQLKSIRWNNIIVQHDQQKGLFSMCDQHHQKQQKQPFSHLERIEAYENFQIPGSIQFSPLVQRGSLMSSLLTSLTIGQPPAEVTTAQVLEAIGHCRNLVSLKIQECFVDPEMAYSMDDILAHCKSLQTLYVKDVHLVSAAISCISGTSNHPLKKLKLKRASFNEGVFDTISRACPTLDHVELLGCFQRDRRDQVRILLPRQELTTLKIQGLRTRRYYAGCRIRFFQVNQSWHYMSQYDIRSHPVGQKIAFQKYRNMEFAHTLDRLDDRDIQELKSLVTTETLKAWDIEAVKRNLQTPNTGLDASFWDPENLYYSGFVKIQFKSLYFTLDDWFCMKLFEVGKMALLARDLCQAFESPNQLKQLLCIFNQTESTSLPLGKCVHQLNIFLDELSEYDLTALQAACPFVQSIHVDWRIWNYLAFIEESPSAGLPRNYHARRLFPVAATLFLSNYGACKLSSITLDLYSMNQIDAKSMLRYTPNLRNLTLMGINQHHDITIQYVELIHDQCPYLESIALEGYRAEAEDFVRMIQPTHVSALPRMKSFQLKCQYGADRYHDWLPYLGRKYPNLISLDFHHLGTGKDIIDPCPVELYRQFIRDCPHLTYIMWNNTAPDFRFFQELDKAQHRKLKRLEVYDNVTVPSLLTTALFESHHQILGNLTHLTFGPIPRGVMTNTLVQSIATACPRLVHLCLREPHCNLNIPFKIDSILDYCRKLELLELHNIALRVSFDRRQQEPIWDNHPLKSLIMRHCSSFDGVFDHISPRCPNLDELVLFAFTQRDRRYKVKIHMPFQRFRKIQLHGLRTETFDLDRRIRFFSITQQQQAAWYYMSKLALKDQELPGRGFNYRGLEMALDLEQLKGAEVYLLISFLKKPMSWSSLEVHKQEYLKRNNTSMVEDWQPKDIYDAGYVDLVCESVSQITINKKRIIL</sequence>
<dbReference type="SUPFAM" id="SSF52047">
    <property type="entry name" value="RNI-like"/>
    <property type="match status" value="2"/>
</dbReference>
<dbReference type="InterPro" id="IPR001810">
    <property type="entry name" value="F-box_dom"/>
</dbReference>
<evidence type="ECO:0000313" key="2">
    <source>
        <dbReference type="EMBL" id="GAN07407.1"/>
    </source>
</evidence>
<organism evidence="2">
    <name type="scientific">Mucor ambiguus</name>
    <dbReference type="NCBI Taxonomy" id="91626"/>
    <lineage>
        <taxon>Eukaryota</taxon>
        <taxon>Fungi</taxon>
        <taxon>Fungi incertae sedis</taxon>
        <taxon>Mucoromycota</taxon>
        <taxon>Mucoromycotina</taxon>
        <taxon>Mucoromycetes</taxon>
        <taxon>Mucorales</taxon>
        <taxon>Mucorineae</taxon>
        <taxon>Mucoraceae</taxon>
        <taxon>Mucor</taxon>
    </lineage>
</organism>
<dbReference type="PANTHER" id="PTHR38926">
    <property type="entry name" value="F-BOX DOMAIN CONTAINING PROTEIN, EXPRESSED"/>
    <property type="match status" value="1"/>
</dbReference>
<feature type="domain" description="F-box" evidence="1">
    <location>
        <begin position="24"/>
        <end position="69"/>
    </location>
</feature>
<keyword evidence="3" id="KW-1185">Reference proteome</keyword>
<reference evidence="2" key="1">
    <citation type="submission" date="2014-09" db="EMBL/GenBank/DDBJ databases">
        <title>Draft genome sequence of an oleaginous Mucoromycotina fungus Mucor ambiguus NBRC6742.</title>
        <authorList>
            <person name="Takeda I."/>
            <person name="Yamane N."/>
            <person name="Morita T."/>
            <person name="Tamano K."/>
            <person name="Machida M."/>
            <person name="Baker S."/>
            <person name="Koike H."/>
        </authorList>
    </citation>
    <scope>NUCLEOTIDE SEQUENCE</scope>
    <source>
        <strain evidence="2">NBRC 6742</strain>
    </source>
</reference>
<dbReference type="PANTHER" id="PTHR38926:SF5">
    <property type="entry name" value="F-BOX AND LEUCINE-RICH REPEAT PROTEIN 6"/>
    <property type="match status" value="1"/>
</dbReference>
<dbReference type="PROSITE" id="PS50181">
    <property type="entry name" value="FBOX"/>
    <property type="match status" value="1"/>
</dbReference>
<dbReference type="Gene3D" id="3.80.10.10">
    <property type="entry name" value="Ribonuclease Inhibitor"/>
    <property type="match status" value="3"/>
</dbReference>
<name>A0A0C9MVA0_9FUNG</name>
<evidence type="ECO:0000259" key="1">
    <source>
        <dbReference type="PROSITE" id="PS50181"/>
    </source>
</evidence>
<dbReference type="Proteomes" id="UP000053815">
    <property type="component" value="Unassembled WGS sequence"/>
</dbReference>
<dbReference type="InterPro" id="IPR032675">
    <property type="entry name" value="LRR_dom_sf"/>
</dbReference>